<proteinExistence type="predicted"/>
<evidence type="ECO:0000256" key="1">
    <source>
        <dbReference type="SAM" id="MobiDB-lite"/>
    </source>
</evidence>
<feature type="region of interest" description="Disordered" evidence="1">
    <location>
        <begin position="382"/>
        <end position="594"/>
    </location>
</feature>
<dbReference type="GO" id="GO:0000724">
    <property type="term" value="P:double-strand break repair via homologous recombination"/>
    <property type="evidence" value="ECO:0007669"/>
    <property type="project" value="TreeGrafter"/>
</dbReference>
<feature type="compositionally biased region" description="Basic and acidic residues" evidence="1">
    <location>
        <begin position="49"/>
        <end position="65"/>
    </location>
</feature>
<evidence type="ECO:0000313" key="2">
    <source>
        <dbReference type="EMBL" id="KAK4548019.1"/>
    </source>
</evidence>
<feature type="compositionally biased region" description="Low complexity" evidence="1">
    <location>
        <begin position="466"/>
        <end position="475"/>
    </location>
</feature>
<protein>
    <submittedName>
        <fullName evidence="2">Uncharacterized protein</fullName>
    </submittedName>
</protein>
<feature type="region of interest" description="Disordered" evidence="1">
    <location>
        <begin position="658"/>
        <end position="711"/>
    </location>
</feature>
<evidence type="ECO:0000313" key="3">
    <source>
        <dbReference type="Proteomes" id="UP001324427"/>
    </source>
</evidence>
<feature type="compositionally biased region" description="Basic residues" evidence="1">
    <location>
        <begin position="677"/>
        <end position="693"/>
    </location>
</feature>
<dbReference type="PANTHER" id="PTHR28122:SF1">
    <property type="entry name" value="E3 UBIQUITIN-PROTEIN LIGASE SUBSTRATE RECEPTOR MMS22"/>
    <property type="match status" value="1"/>
</dbReference>
<dbReference type="Pfam" id="PF09462">
    <property type="entry name" value="Mus7"/>
    <property type="match status" value="1"/>
</dbReference>
<gene>
    <name evidence="2" type="ORF">LTR36_010739</name>
</gene>
<accession>A0AAV9JRD8</accession>
<name>A0AAV9JRD8_9PEZI</name>
<organism evidence="2 3">
    <name type="scientific">Oleoguttula mirabilis</name>
    <dbReference type="NCBI Taxonomy" id="1507867"/>
    <lineage>
        <taxon>Eukaryota</taxon>
        <taxon>Fungi</taxon>
        <taxon>Dikarya</taxon>
        <taxon>Ascomycota</taxon>
        <taxon>Pezizomycotina</taxon>
        <taxon>Dothideomycetes</taxon>
        <taxon>Dothideomycetidae</taxon>
        <taxon>Mycosphaerellales</taxon>
        <taxon>Teratosphaeriaceae</taxon>
        <taxon>Oleoguttula</taxon>
    </lineage>
</organism>
<dbReference type="Proteomes" id="UP001324427">
    <property type="component" value="Unassembled WGS sequence"/>
</dbReference>
<feature type="compositionally biased region" description="Basic and acidic residues" evidence="1">
    <location>
        <begin position="289"/>
        <end position="298"/>
    </location>
</feature>
<feature type="compositionally biased region" description="Acidic residues" evidence="1">
    <location>
        <begin position="490"/>
        <end position="499"/>
    </location>
</feature>
<feature type="region of interest" description="Disordered" evidence="1">
    <location>
        <begin position="289"/>
        <end position="348"/>
    </location>
</feature>
<feature type="region of interest" description="Disordered" evidence="1">
    <location>
        <begin position="857"/>
        <end position="877"/>
    </location>
</feature>
<dbReference type="GO" id="GO:0031297">
    <property type="term" value="P:replication fork processing"/>
    <property type="evidence" value="ECO:0007669"/>
    <property type="project" value="InterPro"/>
</dbReference>
<comment type="caution">
    <text evidence="2">The sequence shown here is derived from an EMBL/GenBank/DDBJ whole genome shotgun (WGS) entry which is preliminary data.</text>
</comment>
<feature type="region of interest" description="Disordered" evidence="1">
    <location>
        <begin position="1"/>
        <end position="202"/>
    </location>
</feature>
<reference evidence="2 3" key="1">
    <citation type="submission" date="2021-11" db="EMBL/GenBank/DDBJ databases">
        <title>Black yeast isolated from Biological Soil Crust.</title>
        <authorList>
            <person name="Kurbessoian T."/>
        </authorList>
    </citation>
    <scope>NUCLEOTIDE SEQUENCE [LARGE SCALE GENOMIC DNA]</scope>
    <source>
        <strain evidence="2 3">CCFEE 5522</strain>
    </source>
</reference>
<keyword evidence="3" id="KW-1185">Reference proteome</keyword>
<dbReference type="InterPro" id="IPR019021">
    <property type="entry name" value="Mms22"/>
</dbReference>
<feature type="compositionally biased region" description="Basic and acidic residues" evidence="1">
    <location>
        <begin position="658"/>
        <end position="667"/>
    </location>
</feature>
<feature type="compositionally biased region" description="Polar residues" evidence="1">
    <location>
        <begin position="126"/>
        <end position="135"/>
    </location>
</feature>
<feature type="compositionally biased region" description="Polar residues" evidence="1">
    <location>
        <begin position="305"/>
        <end position="322"/>
    </location>
</feature>
<feature type="region of interest" description="Disordered" evidence="1">
    <location>
        <begin position="631"/>
        <end position="650"/>
    </location>
</feature>
<feature type="compositionally biased region" description="Basic and acidic residues" evidence="1">
    <location>
        <begin position="1"/>
        <end position="10"/>
    </location>
</feature>
<dbReference type="EMBL" id="JAVFHQ010000009">
    <property type="protein sequence ID" value="KAK4548019.1"/>
    <property type="molecule type" value="Genomic_DNA"/>
</dbReference>
<dbReference type="PANTHER" id="PTHR28122">
    <property type="entry name" value="E3 UBIQUITIN-PROTEIN LIGASE SUBSTRATE RECEPTOR MMS22"/>
    <property type="match status" value="1"/>
</dbReference>
<dbReference type="GO" id="GO:0035361">
    <property type="term" value="C:Cul8-RING ubiquitin ligase complex"/>
    <property type="evidence" value="ECO:0007669"/>
    <property type="project" value="TreeGrafter"/>
</dbReference>
<feature type="compositionally biased region" description="Basic and acidic residues" evidence="1">
    <location>
        <begin position="449"/>
        <end position="459"/>
    </location>
</feature>
<feature type="compositionally biased region" description="Basic and acidic residues" evidence="1">
    <location>
        <begin position="632"/>
        <end position="650"/>
    </location>
</feature>
<dbReference type="GO" id="GO:0005634">
    <property type="term" value="C:nucleus"/>
    <property type="evidence" value="ECO:0007669"/>
    <property type="project" value="InterPro"/>
</dbReference>
<sequence>MRRWQDRGEVQDSDDEDLSLSNESQSPEQARKRPRLDGGFQDAEVLNGSRRDEHDEHDGNEHGADSDEELDEPWLQPKVATTYSRKVKAVEISVPRAGVGSGRVADAHNGLASGSLSPPPPPRQGEQASAVSSPTAPEHAEDDPFAGPGSSHSTDSDELPSASQLLFGRFNMTNESAGDQPFDRSATSSPLTEREVSPPPGFRLLGVNAATVHEAAPQSPVAQGAANADGALATDLLHAETLAAAGGRRQMRARKEIQLHPYQYDKTLFQQQWRQRGLKPVHFTVRKEATETQDRSYSGDESESQKQLGNHPSSATRPSSASGDARLGVDSTDAGATSQNLDSDEEFPDIETLLNRRLYGGVQDGQKRRKLFHLPRTGVSRDADVPRMVSGGADPHLDEFTVPPSPPPTSSDSAEQPRPRPLYLPSGFRLPAGMTPAPLPTPQVSSDLRPSRKADRDGGSDSESLPRQSRPSTVSRPPPRPVLVGSSSESEPETASEPEVDQRRLQREKKRIRGVLPASWLKIDFRAQQRKASPSPEGLRRLSTASPPPSARPQKGLAQRVSRGFATPGTAGPIAISDDGDDSDNVPAASRLPQQSRLYSSRGHLSVARDDTVDIDAMEVDWVDPMLVGPSRRAEKRSEGKKRQPRIKDAFARVRNERNDFSEERAGMKHALGSAKAGHRSAPRKTRQPRRSAPRAPALSILDAPSMPAATEGSVPQFVRLAQRQARRQTGQGRHSPSRKVIRLATKDDTDEATAVLRAWREGTIAPRVVLPQVRRNKDPGEASVVDMAEQEQGSLPAREVLVETDGNRQSLLPATLRNDADNVASGPRRRITVRRPQPRQTQLRATAVERQSYATEGDIGPLNTPLRGNRQPTSIQPSKRFHVQPQANRLRGAQIEMLENAFDQEHRTSAFELRINCLTESVAARARRPVSQALPLERFLGSRPILMEAPTRTARHAPERAGNRLQDKSRSVLPYRPRKRPPQHVDVEARQYRQPSEPLPEAITVEQSHVDVQPVLGPVLHGLGAFGTRYAFDFDVQPLALGTYFHQTTFIGSGDLAASLKLAGRDLSVITGRMTVHVGDEVLEWGAWTEDVAAGIARIPSTISEALLTLSEHTIEPHCSDQLAIVTSNVDHMLRSTVRYCSRCLAFLDPVDRRSCVQHLQRFVEDLLETIDQQTDDSVRRKLDRRCLQYAMVVATQAQQLSHHSLVQAEAKLRGHHLISEAAAKLARHLLRPNLHALRSFYEDMRHSSKREAGIQDDDGAIAGIVTLHHCLRNVNIPRKAFWTVIDEALDVDVTRLDSVSALDKLWYDLFTILPALEVDESGIARPGSRLHETQQDWTMIKQLMDRVFGLYHATSAVRGSTINDYVRAILTRCYRLITRWGWWKCEAILGTVFDFFARRGLAPLHNEQSRGSPRYLEELSGHPSLEAQPDDRSFNLFLKMLAAGLQGTQKHGRYADKKIGGIAWRFIPNHDRTYRKDADVRQADLDALRNHHDLLCTLYYASPVGHRLRLDLLRILVDHSTSHREACRLSVRSWSNLASFQASTDEPTEALQPFTDWFQDMLQTTITQYRLAQTEAEQDFAIAKAQGAVGLTESVLIATINSNQRQIAATLVDALAGLRRALQAARGLASAFALVEGSRFWTVFTPFDASERRLYSALQEALDVTTTALAVQRDLKADDESQRVSEESQDYGDSSALQEFAATQNHSTGSSATIADLLYDPVGQLVSNVFGADQTIDDPMLTKIVDLWVQLAKESVRSGKRSWTNYLDDYSHDSWHQLRDTEQRRKFTPYFLACVVNCAGESLEDVRRSVLSSWLVSLVEREAMLKYQHELTAALLNHLGDEPLLDNPPFSKDCRDGTFSVSLTELRQRRLTLISSVLSSMRKDFDDALYHHPEKLADLRRTYTDMLRSVMQAMKNNYQELQTSTSKSTADPNVHGAYVVFVQHVVSFLQEHTADICRVDSFFTDSSAFPLPATDPTYVVGRLKGYVPKLVESKTRKQLATFIHAVSERAAVDGQQQYLVDQLCSAMDGVLERGSSAAPSLRHVVLTAIFPAYIANALSTACSWILALPLLRVCQRVVGGLLYCVKLEDEQSVGGIIDTVEAVLDSMHKPLGLALTHPGLLRLTHVQGVLGQIFGTGQSLLTLCDHLRRTTGRGDAVAEVFDPVAYSGEAAQTVLWSDTKTFAEKQAQTAFESDWHAHEGQYFVRRGNSSKEVVVSLKDEDEGQQDMLASIEQFCESFEAIVGGRARMRTAALRDGCGMGGVMV</sequence>